<comment type="caution">
    <text evidence="1">The sequence shown here is derived from an EMBL/GenBank/DDBJ whole genome shotgun (WGS) entry which is preliminary data.</text>
</comment>
<dbReference type="Proteomes" id="UP000552045">
    <property type="component" value="Unassembled WGS sequence"/>
</dbReference>
<proteinExistence type="predicted"/>
<evidence type="ECO:0000313" key="2">
    <source>
        <dbReference type="Proteomes" id="UP000552045"/>
    </source>
</evidence>
<sequence>MAYSFLPDEPSSAAAWSVFEARRLLSGAVERLEQNGQELIRLAEDTHWHSKGIAALNRSLSARSHDLAYIAMRVGVAAEELPVL</sequence>
<evidence type="ECO:0000313" key="1">
    <source>
        <dbReference type="EMBL" id="NYD54143.1"/>
    </source>
</evidence>
<keyword evidence="2" id="KW-1185">Reference proteome</keyword>
<dbReference type="EMBL" id="JACCBH010000001">
    <property type="protein sequence ID" value="NYD54143.1"/>
    <property type="molecule type" value="Genomic_DNA"/>
</dbReference>
<dbReference type="RefSeq" id="WP_179432228.1">
    <property type="nucleotide sequence ID" value="NZ_BAABLC010000001.1"/>
</dbReference>
<organism evidence="1 2">
    <name type="scientific">Microbacterium pseudoresistens</name>
    <dbReference type="NCBI Taxonomy" id="640634"/>
    <lineage>
        <taxon>Bacteria</taxon>
        <taxon>Bacillati</taxon>
        <taxon>Actinomycetota</taxon>
        <taxon>Actinomycetes</taxon>
        <taxon>Micrococcales</taxon>
        <taxon>Microbacteriaceae</taxon>
        <taxon>Microbacterium</taxon>
    </lineage>
</organism>
<accession>A0A7Y9JN31</accession>
<protein>
    <submittedName>
        <fullName evidence="1">Uncharacterized protein</fullName>
    </submittedName>
</protein>
<name>A0A7Y9JN31_9MICO</name>
<dbReference type="AlphaFoldDB" id="A0A7Y9JN31"/>
<gene>
    <name evidence="1" type="ORF">BKA02_001198</name>
</gene>
<reference evidence="1 2" key="1">
    <citation type="submission" date="2020-07" db="EMBL/GenBank/DDBJ databases">
        <title>Sequencing the genomes of 1000 actinobacteria strains.</title>
        <authorList>
            <person name="Klenk H.-P."/>
        </authorList>
    </citation>
    <scope>NUCLEOTIDE SEQUENCE [LARGE SCALE GENOMIC DNA]</scope>
    <source>
        <strain evidence="1 2">DSM 22185</strain>
    </source>
</reference>